<feature type="domain" description="Peptidase M17 leucyl aminopeptidase N-terminal" evidence="6">
    <location>
        <begin position="19"/>
        <end position="143"/>
    </location>
</feature>
<dbReference type="PRINTS" id="PR00481">
    <property type="entry name" value="LAMNOPPTDASE"/>
</dbReference>
<evidence type="ECO:0008006" key="8">
    <source>
        <dbReference type="Google" id="ProtNLM"/>
    </source>
</evidence>
<dbReference type="Pfam" id="PF00883">
    <property type="entry name" value="Peptidase_M17"/>
    <property type="match status" value="1"/>
</dbReference>
<dbReference type="InterPro" id="IPR008283">
    <property type="entry name" value="Peptidase_M17_N"/>
</dbReference>
<evidence type="ECO:0000259" key="5">
    <source>
        <dbReference type="Pfam" id="PF00883"/>
    </source>
</evidence>
<sequence length="300" mass="31828">MDINFQKGHPLEIAGDCLVVGLFEEEEFTSGILEPANLALDGSLGQLSDEGELVGKSGTSTLIHTLGKVTPKRILFTGLGKRDSVTEKVIKDVFSAAIRKTRGIGLNKVVAAIDTFCSEDIPPQRVCELVTLATINGLYRYEDHISEKSEKDIKEVILNTETPAESNVISYAVIADAINLARDLANAPANFMTPSILADIAEREAKANGIEFERLDEDKMRELGMGSLLGVAQGSSEPAHLIILKYVGDKDNTDDSIALIGKGITFDSGGLSLKPPAGMITMKGDMAGGAAVIGALIAIS</sequence>
<feature type="non-terminal residue" evidence="7">
    <location>
        <position position="300"/>
    </location>
</feature>
<evidence type="ECO:0000256" key="1">
    <source>
        <dbReference type="ARBA" id="ARBA00009528"/>
    </source>
</evidence>
<feature type="domain" description="Cytosol aminopeptidase" evidence="5">
    <location>
        <begin position="179"/>
        <end position="299"/>
    </location>
</feature>
<dbReference type="SUPFAM" id="SSF52949">
    <property type="entry name" value="Macro domain-like"/>
    <property type="match status" value="1"/>
</dbReference>
<keyword evidence="2" id="KW-0031">Aminopeptidase</keyword>
<keyword evidence="4" id="KW-0378">Hydrolase</keyword>
<accession>A0A382DCK2</accession>
<dbReference type="InterPro" id="IPR011356">
    <property type="entry name" value="Leucine_aapep/pepB"/>
</dbReference>
<evidence type="ECO:0000256" key="4">
    <source>
        <dbReference type="ARBA" id="ARBA00022801"/>
    </source>
</evidence>
<dbReference type="Gene3D" id="3.40.220.10">
    <property type="entry name" value="Leucine Aminopeptidase, subunit E, domain 1"/>
    <property type="match status" value="1"/>
</dbReference>
<dbReference type="EMBL" id="UINC01038392">
    <property type="protein sequence ID" value="SVB35353.1"/>
    <property type="molecule type" value="Genomic_DNA"/>
</dbReference>
<dbReference type="GO" id="GO:0006508">
    <property type="term" value="P:proteolysis"/>
    <property type="evidence" value="ECO:0007669"/>
    <property type="project" value="UniProtKB-KW"/>
</dbReference>
<protein>
    <recommendedName>
        <fullName evidence="8">Cytosol aminopeptidase domain-containing protein</fullName>
    </recommendedName>
</protein>
<evidence type="ECO:0000256" key="3">
    <source>
        <dbReference type="ARBA" id="ARBA00022670"/>
    </source>
</evidence>
<dbReference type="GO" id="GO:0005737">
    <property type="term" value="C:cytoplasm"/>
    <property type="evidence" value="ECO:0007669"/>
    <property type="project" value="InterPro"/>
</dbReference>
<dbReference type="Gene3D" id="3.40.630.10">
    <property type="entry name" value="Zn peptidases"/>
    <property type="match status" value="1"/>
</dbReference>
<dbReference type="PANTHER" id="PTHR11963">
    <property type="entry name" value="LEUCINE AMINOPEPTIDASE-RELATED"/>
    <property type="match status" value="1"/>
</dbReference>
<name>A0A382DCK2_9ZZZZ</name>
<dbReference type="InterPro" id="IPR043472">
    <property type="entry name" value="Macro_dom-like"/>
</dbReference>
<dbReference type="AlphaFoldDB" id="A0A382DCK2"/>
<dbReference type="GO" id="GO:0070006">
    <property type="term" value="F:metalloaminopeptidase activity"/>
    <property type="evidence" value="ECO:0007669"/>
    <property type="project" value="InterPro"/>
</dbReference>
<dbReference type="Pfam" id="PF02789">
    <property type="entry name" value="Peptidase_M17_N"/>
    <property type="match status" value="1"/>
</dbReference>
<evidence type="ECO:0000313" key="7">
    <source>
        <dbReference type="EMBL" id="SVB35353.1"/>
    </source>
</evidence>
<evidence type="ECO:0000256" key="2">
    <source>
        <dbReference type="ARBA" id="ARBA00022438"/>
    </source>
</evidence>
<dbReference type="InterPro" id="IPR000819">
    <property type="entry name" value="Peptidase_M17_C"/>
</dbReference>
<gene>
    <name evidence="7" type="ORF">METZ01_LOCUS188207</name>
</gene>
<organism evidence="7">
    <name type="scientific">marine metagenome</name>
    <dbReference type="NCBI Taxonomy" id="408172"/>
    <lineage>
        <taxon>unclassified sequences</taxon>
        <taxon>metagenomes</taxon>
        <taxon>ecological metagenomes</taxon>
    </lineage>
</organism>
<dbReference type="PANTHER" id="PTHR11963:SF23">
    <property type="entry name" value="CYTOSOL AMINOPEPTIDASE"/>
    <property type="match status" value="1"/>
</dbReference>
<evidence type="ECO:0000259" key="6">
    <source>
        <dbReference type="Pfam" id="PF02789"/>
    </source>
</evidence>
<keyword evidence="3" id="KW-0645">Protease</keyword>
<comment type="similarity">
    <text evidence="1">Belongs to the peptidase M17 family.</text>
</comment>
<dbReference type="SUPFAM" id="SSF53187">
    <property type="entry name" value="Zn-dependent exopeptidases"/>
    <property type="match status" value="1"/>
</dbReference>
<proteinExistence type="inferred from homology"/>
<dbReference type="GO" id="GO:0030145">
    <property type="term" value="F:manganese ion binding"/>
    <property type="evidence" value="ECO:0007669"/>
    <property type="project" value="InterPro"/>
</dbReference>
<reference evidence="7" key="1">
    <citation type="submission" date="2018-05" db="EMBL/GenBank/DDBJ databases">
        <authorList>
            <person name="Lanie J.A."/>
            <person name="Ng W.-L."/>
            <person name="Kazmierczak K.M."/>
            <person name="Andrzejewski T.M."/>
            <person name="Davidsen T.M."/>
            <person name="Wayne K.J."/>
            <person name="Tettelin H."/>
            <person name="Glass J.I."/>
            <person name="Rusch D."/>
            <person name="Podicherti R."/>
            <person name="Tsui H.-C.T."/>
            <person name="Winkler M.E."/>
        </authorList>
    </citation>
    <scope>NUCLEOTIDE SEQUENCE</scope>
</reference>